<dbReference type="GO" id="GO:0005829">
    <property type="term" value="C:cytosol"/>
    <property type="evidence" value="ECO:0007669"/>
    <property type="project" value="TreeGrafter"/>
</dbReference>
<dbReference type="Gene3D" id="3.30.160.270">
    <property type="match status" value="1"/>
</dbReference>
<name>S5XZ28_PARAH</name>
<dbReference type="Gene3D" id="3.20.20.70">
    <property type="entry name" value="Aldolase class I"/>
    <property type="match status" value="1"/>
</dbReference>
<comment type="cofactor">
    <cofactor evidence="12">
        <name>Mn(2+)</name>
        <dbReference type="ChEBI" id="CHEBI:29035"/>
    </cofactor>
</comment>
<dbReference type="AlphaFoldDB" id="S5XZ28"/>
<dbReference type="Pfam" id="PF22617">
    <property type="entry name" value="HCS_D2"/>
    <property type="match status" value="1"/>
</dbReference>
<dbReference type="InterPro" id="IPR013785">
    <property type="entry name" value="Aldolase_TIM"/>
</dbReference>
<dbReference type="NCBIfam" id="TIGR00973">
    <property type="entry name" value="leuA_bact"/>
    <property type="match status" value="1"/>
</dbReference>
<gene>
    <name evidence="12" type="primary">leuA</name>
    <name evidence="14" type="ORF">JCM7686_1604</name>
</gene>
<dbReference type="FunFam" id="3.20.20.70:FF:000010">
    <property type="entry name" value="2-isopropylmalate synthase"/>
    <property type="match status" value="1"/>
</dbReference>
<evidence type="ECO:0000313" key="15">
    <source>
        <dbReference type="Proteomes" id="UP000015480"/>
    </source>
</evidence>
<keyword evidence="7 12" id="KW-0808">Transferase</keyword>
<keyword evidence="9 12" id="KW-0464">Manganese</keyword>
<feature type="binding site" evidence="12">
    <location>
        <position position="254"/>
    </location>
    <ligand>
        <name>Mn(2+)</name>
        <dbReference type="ChEBI" id="CHEBI:29035"/>
    </ligand>
</feature>
<keyword evidence="10 12" id="KW-0100">Branched-chain amino acid biosynthesis</keyword>
<evidence type="ECO:0000256" key="2">
    <source>
        <dbReference type="ARBA" id="ARBA00009396"/>
    </source>
</evidence>
<evidence type="ECO:0000256" key="10">
    <source>
        <dbReference type="ARBA" id="ARBA00023304"/>
    </source>
</evidence>
<feature type="domain" description="Pyruvate carboxyltransferase" evidence="13">
    <location>
        <begin position="22"/>
        <end position="283"/>
    </location>
</feature>
<dbReference type="Gene3D" id="1.10.238.260">
    <property type="match status" value="1"/>
</dbReference>
<dbReference type="STRING" id="1367847.JCM7686_1604"/>
<reference evidence="14 15" key="1">
    <citation type="journal article" date="2014" name="BMC Genomics">
        <title>Architecture and functions of a multipartite genome of the methylotrophic bacterium Paracoccus aminophilus JCM 7686, containing primary and secondary chromids.</title>
        <authorList>
            <person name="Dziewit L."/>
            <person name="Czarnecki J."/>
            <person name="Wibberg D."/>
            <person name="Radlinska M."/>
            <person name="Mrozek P."/>
            <person name="Szymczak M."/>
            <person name="Schluter A."/>
            <person name="Puhler A."/>
            <person name="Bartosik D."/>
        </authorList>
    </citation>
    <scope>NUCLEOTIDE SEQUENCE [LARGE SCALE GENOMIC DNA]</scope>
    <source>
        <strain evidence="14">JCM 7686</strain>
    </source>
</reference>
<dbReference type="GO" id="GO:0009098">
    <property type="term" value="P:L-leucine biosynthetic process"/>
    <property type="evidence" value="ECO:0007669"/>
    <property type="project" value="UniProtKB-UniRule"/>
</dbReference>
<dbReference type="NCBIfam" id="NF002087">
    <property type="entry name" value="PRK00915.1-4"/>
    <property type="match status" value="1"/>
</dbReference>
<keyword evidence="6 12" id="KW-0028">Amino-acid biosynthesis</keyword>
<evidence type="ECO:0000259" key="13">
    <source>
        <dbReference type="PROSITE" id="PS50991"/>
    </source>
</evidence>
<dbReference type="SUPFAM" id="SSF110921">
    <property type="entry name" value="2-isopropylmalate synthase LeuA, allosteric (dimerisation) domain"/>
    <property type="match status" value="1"/>
</dbReference>
<dbReference type="GO" id="GO:0030145">
    <property type="term" value="F:manganese ion binding"/>
    <property type="evidence" value="ECO:0007669"/>
    <property type="project" value="UniProtKB-UniRule"/>
</dbReference>
<dbReference type="InterPro" id="IPR054691">
    <property type="entry name" value="LeuA/HCS_post-cat"/>
</dbReference>
<dbReference type="PROSITE" id="PS50991">
    <property type="entry name" value="PYR_CT"/>
    <property type="match status" value="1"/>
</dbReference>
<dbReference type="PATRIC" id="fig|1367847.3.peg.1580"/>
<accession>S5XZ28</accession>
<dbReference type="Pfam" id="PF00682">
    <property type="entry name" value="HMGL-like"/>
    <property type="match status" value="1"/>
</dbReference>
<dbReference type="PROSITE" id="PS00816">
    <property type="entry name" value="AIPM_HOMOCIT_SYNTH_2"/>
    <property type="match status" value="1"/>
</dbReference>
<dbReference type="FunFam" id="1.10.238.260:FF:000001">
    <property type="entry name" value="2-isopropylmalate synthase"/>
    <property type="match status" value="1"/>
</dbReference>
<protein>
    <recommendedName>
        <fullName evidence="4 12">2-isopropylmalate synthase</fullName>
        <ecNumber evidence="3 12">2.3.3.13</ecNumber>
    </recommendedName>
    <alternativeName>
        <fullName evidence="11 12">Alpha-IPM synthase</fullName>
    </alternativeName>
    <alternativeName>
        <fullName evidence="12">Alpha-isopropylmalate synthase</fullName>
    </alternativeName>
</protein>
<comment type="catalytic activity">
    <reaction evidence="12">
        <text>3-methyl-2-oxobutanoate + acetyl-CoA + H2O = (2S)-2-isopropylmalate + CoA + H(+)</text>
        <dbReference type="Rhea" id="RHEA:21524"/>
        <dbReference type="ChEBI" id="CHEBI:1178"/>
        <dbReference type="ChEBI" id="CHEBI:11851"/>
        <dbReference type="ChEBI" id="CHEBI:15377"/>
        <dbReference type="ChEBI" id="CHEBI:15378"/>
        <dbReference type="ChEBI" id="CHEBI:57287"/>
        <dbReference type="ChEBI" id="CHEBI:57288"/>
        <dbReference type="EC" id="2.3.3.13"/>
    </reaction>
</comment>
<keyword evidence="12" id="KW-0963">Cytoplasm</keyword>
<comment type="function">
    <text evidence="12">Catalyzes the condensation of the acetyl group of acetyl-CoA with 3-methyl-2-oxobutanoate (2-ketoisovalerate) to form 3-carboxy-3-hydroxy-4-methylpentanoate (2-isopropylmalate).</text>
</comment>
<keyword evidence="14" id="KW-0012">Acyltransferase</keyword>
<keyword evidence="15" id="KW-1185">Reference proteome</keyword>
<dbReference type="CDD" id="cd07940">
    <property type="entry name" value="DRE_TIM_IPMS"/>
    <property type="match status" value="1"/>
</dbReference>
<keyword evidence="8 12" id="KW-0479">Metal-binding</keyword>
<dbReference type="PROSITE" id="PS00815">
    <property type="entry name" value="AIPM_HOMOCIT_SYNTH_1"/>
    <property type="match status" value="1"/>
</dbReference>
<dbReference type="GO" id="GO:0003852">
    <property type="term" value="F:2-isopropylmalate synthase activity"/>
    <property type="evidence" value="ECO:0007669"/>
    <property type="project" value="UniProtKB-UniRule"/>
</dbReference>
<dbReference type="InterPro" id="IPR002034">
    <property type="entry name" value="AIPM/Hcit_synth_CS"/>
</dbReference>
<evidence type="ECO:0000256" key="7">
    <source>
        <dbReference type="ARBA" id="ARBA00022679"/>
    </source>
</evidence>
<evidence type="ECO:0000256" key="4">
    <source>
        <dbReference type="ARBA" id="ARBA00018198"/>
    </source>
</evidence>
<dbReference type="HAMAP" id="MF_01025">
    <property type="entry name" value="LeuA_type1"/>
    <property type="match status" value="1"/>
</dbReference>
<dbReference type="SUPFAM" id="SSF51569">
    <property type="entry name" value="Aldolase"/>
    <property type="match status" value="1"/>
</dbReference>
<proteinExistence type="inferred from homology"/>
<dbReference type="Proteomes" id="UP000015480">
    <property type="component" value="Chromosome"/>
</dbReference>
<dbReference type="SMART" id="SM00917">
    <property type="entry name" value="LeuA_dimer"/>
    <property type="match status" value="1"/>
</dbReference>
<evidence type="ECO:0000256" key="12">
    <source>
        <dbReference type="HAMAP-Rule" id="MF_01025"/>
    </source>
</evidence>
<comment type="subunit">
    <text evidence="12">Homodimer.</text>
</comment>
<evidence type="ECO:0000256" key="9">
    <source>
        <dbReference type="ARBA" id="ARBA00023211"/>
    </source>
</evidence>
<dbReference type="FunFam" id="3.30.160.270:FF:000003">
    <property type="entry name" value="2-isopropylmalate synthase"/>
    <property type="match status" value="1"/>
</dbReference>
<sequence>MRPVQDHPSVRKNEQMSDKNRVVIFDTTLRDGEQSPGATMTFAEKMEIAQMLDEMGVDIIEAGFPIASEGDFAAVSEIARNAKTSVICGLARAQIPDIDRCWEAVKHARRPRIHTFIGTSPLHRAIPNLDMDQMAERIEQTVTHARNLCDNVQWSAMDATRTEHDYLCRVVEIAIKCGASTINIPDTVGYTAPRESADLIRMLLERVPGADTVTFATHCHNDLGMATANSLAAVEAGARQIECTINGLGERAGNTALEEVVMALKVRHDIMPFTTGIDTTKIMGLSRRVAQASGFPVQFNKAIVGKNAFLHESGIHQDGVLKNVETFEIMRPADIGLNEANIAMGKHSGRAALRAKLKDLGYEVGDNQLKDIFVRFKTLADRKKEIFDEDLVALMQDSAANTEADHLQVKHLRVICGSDGQSADLVLVVDGVEKSVHAEGDGPVDACFKAVQEIFPHQAKLQLYQVHAVTEGTDAQATVSVRLEEEGRIVNGQAADTDTILASVKAYVGALNHLIQRRAKTGKDADTKEISMYSH</sequence>
<dbReference type="NCBIfam" id="NF002086">
    <property type="entry name" value="PRK00915.1-3"/>
    <property type="match status" value="1"/>
</dbReference>
<dbReference type="EMBL" id="CP006650">
    <property type="protein sequence ID" value="AGT08705.1"/>
    <property type="molecule type" value="Genomic_DNA"/>
</dbReference>
<dbReference type="InterPro" id="IPR000891">
    <property type="entry name" value="PYR_CT"/>
</dbReference>
<evidence type="ECO:0000256" key="11">
    <source>
        <dbReference type="ARBA" id="ARBA00029993"/>
    </source>
</evidence>
<dbReference type="KEGG" id="pami:JCM7686_1604"/>
<feature type="binding site" evidence="12">
    <location>
        <position position="31"/>
    </location>
    <ligand>
        <name>Mn(2+)</name>
        <dbReference type="ChEBI" id="CHEBI:29035"/>
    </ligand>
</feature>
<dbReference type="InterPro" id="IPR013709">
    <property type="entry name" value="2-isopropylmalate_synth_dimer"/>
</dbReference>
<organism evidence="14 15">
    <name type="scientific">Paracoccus aminophilus JCM 7686</name>
    <dbReference type="NCBI Taxonomy" id="1367847"/>
    <lineage>
        <taxon>Bacteria</taxon>
        <taxon>Pseudomonadati</taxon>
        <taxon>Pseudomonadota</taxon>
        <taxon>Alphaproteobacteria</taxon>
        <taxon>Rhodobacterales</taxon>
        <taxon>Paracoccaceae</taxon>
        <taxon>Paracoccus</taxon>
    </lineage>
</organism>
<dbReference type="Pfam" id="PF08502">
    <property type="entry name" value="LeuA_dimer"/>
    <property type="match status" value="1"/>
</dbReference>
<dbReference type="PANTHER" id="PTHR10277:SF9">
    <property type="entry name" value="2-ISOPROPYLMALATE SYNTHASE 1, CHLOROPLASTIC-RELATED"/>
    <property type="match status" value="1"/>
</dbReference>
<dbReference type="InterPro" id="IPR050073">
    <property type="entry name" value="2-IPM_HCS-like"/>
</dbReference>
<comment type="pathway">
    <text evidence="1 12">Amino-acid biosynthesis; L-leucine biosynthesis; L-leucine from 3-methyl-2-oxobutanoate: step 1/4.</text>
</comment>
<dbReference type="eggNOG" id="COG0119">
    <property type="taxonomic scope" value="Bacteria"/>
</dbReference>
<feature type="binding site" evidence="12">
    <location>
        <position position="218"/>
    </location>
    <ligand>
        <name>Mn(2+)</name>
        <dbReference type="ChEBI" id="CHEBI:29035"/>
    </ligand>
</feature>
<dbReference type="UniPathway" id="UPA00048">
    <property type="reaction ID" value="UER00070"/>
</dbReference>
<dbReference type="EC" id="2.3.3.13" evidence="3 12"/>
<dbReference type="GO" id="GO:0003985">
    <property type="term" value="F:acetyl-CoA C-acetyltransferase activity"/>
    <property type="evidence" value="ECO:0007669"/>
    <property type="project" value="UniProtKB-UniRule"/>
</dbReference>
<evidence type="ECO:0000256" key="6">
    <source>
        <dbReference type="ARBA" id="ARBA00022605"/>
    </source>
</evidence>
<keyword evidence="5 12" id="KW-0432">Leucine biosynthesis</keyword>
<feature type="region of interest" description="Regulatory domain" evidence="12">
    <location>
        <begin position="408"/>
        <end position="535"/>
    </location>
</feature>
<evidence type="ECO:0000256" key="8">
    <source>
        <dbReference type="ARBA" id="ARBA00022723"/>
    </source>
</evidence>
<feature type="binding site" evidence="12">
    <location>
        <position position="220"/>
    </location>
    <ligand>
        <name>Mn(2+)</name>
        <dbReference type="ChEBI" id="CHEBI:29035"/>
    </ligand>
</feature>
<dbReference type="PANTHER" id="PTHR10277">
    <property type="entry name" value="HOMOCITRATE SYNTHASE-RELATED"/>
    <property type="match status" value="1"/>
</dbReference>
<evidence type="ECO:0000256" key="5">
    <source>
        <dbReference type="ARBA" id="ARBA00022430"/>
    </source>
</evidence>
<dbReference type="InterPro" id="IPR036230">
    <property type="entry name" value="LeuA_allosteric_dom_sf"/>
</dbReference>
<evidence type="ECO:0000256" key="3">
    <source>
        <dbReference type="ARBA" id="ARBA00012973"/>
    </source>
</evidence>
<evidence type="ECO:0000313" key="14">
    <source>
        <dbReference type="EMBL" id="AGT08705.1"/>
    </source>
</evidence>
<evidence type="ECO:0000256" key="1">
    <source>
        <dbReference type="ARBA" id="ARBA00004689"/>
    </source>
</evidence>
<comment type="similarity">
    <text evidence="2 12">Belongs to the alpha-IPM synthase/homocitrate synthase family. LeuA type 1 subfamily.</text>
</comment>
<dbReference type="HOGENOM" id="CLU_022158_0_1_5"/>
<dbReference type="InterPro" id="IPR005671">
    <property type="entry name" value="LeuA_bact_synth"/>
</dbReference>